<evidence type="ECO:0000256" key="11">
    <source>
        <dbReference type="ARBA" id="ARBA00034005"/>
    </source>
</evidence>
<comment type="cofactor">
    <cofactor evidence="12">
        <name>Mg(2+)</name>
        <dbReference type="ChEBI" id="CHEBI:18420"/>
    </cofactor>
    <cofactor evidence="12">
        <name>Mn(2+)</name>
        <dbReference type="ChEBI" id="CHEBI:29035"/>
    </cofactor>
</comment>
<keyword evidence="2 12" id="KW-0436">Ligase</keyword>
<dbReference type="RefSeq" id="WP_013657962.1">
    <property type="nucleotide sequence ID" value="NC_015275.1"/>
</dbReference>
<evidence type="ECO:0000256" key="12">
    <source>
        <dbReference type="HAMAP-Rule" id="MF_01588"/>
    </source>
</evidence>
<dbReference type="Pfam" id="PF01653">
    <property type="entry name" value="DNA_ligase_aden"/>
    <property type="match status" value="1"/>
</dbReference>
<comment type="catalytic activity">
    <reaction evidence="11 12">
        <text>NAD(+) + (deoxyribonucleotide)n-3'-hydroxyl + 5'-phospho-(deoxyribonucleotide)m = (deoxyribonucleotide)n+m + AMP + beta-nicotinamide D-nucleotide.</text>
        <dbReference type="EC" id="6.5.1.2"/>
    </reaction>
</comment>
<dbReference type="NCBIfam" id="NF005932">
    <property type="entry name" value="PRK07956.1"/>
    <property type="match status" value="1"/>
</dbReference>
<feature type="binding site" evidence="12">
    <location>
        <position position="383"/>
    </location>
    <ligand>
        <name>Zn(2+)</name>
        <dbReference type="ChEBI" id="CHEBI:29105"/>
    </ligand>
</feature>
<dbReference type="Pfam" id="PF00533">
    <property type="entry name" value="BRCT"/>
    <property type="match status" value="1"/>
</dbReference>
<evidence type="ECO:0000256" key="8">
    <source>
        <dbReference type="ARBA" id="ARBA00023027"/>
    </source>
</evidence>
<keyword evidence="7 12" id="KW-0460">Magnesium</keyword>
<keyword evidence="9 12" id="KW-0234">DNA repair</keyword>
<name>F2JMN1_CELLD</name>
<dbReference type="AlphaFoldDB" id="F2JMN1"/>
<dbReference type="PIRSF" id="PIRSF001604">
    <property type="entry name" value="LigA"/>
    <property type="match status" value="1"/>
</dbReference>
<keyword evidence="10 12" id="KW-0464">Manganese</keyword>
<dbReference type="SUPFAM" id="SSF56091">
    <property type="entry name" value="DNA ligase/mRNA capping enzyme, catalytic domain"/>
    <property type="match status" value="1"/>
</dbReference>
<feature type="domain" description="BRCT" evidence="13">
    <location>
        <begin position="569"/>
        <end position="649"/>
    </location>
</feature>
<dbReference type="Pfam" id="PF03120">
    <property type="entry name" value="OB_DNA_ligase"/>
    <property type="match status" value="1"/>
</dbReference>
<dbReference type="InterPro" id="IPR041663">
    <property type="entry name" value="DisA/LigA_HHH"/>
</dbReference>
<accession>F2JMN1</accession>
<dbReference type="Pfam" id="PF12826">
    <property type="entry name" value="HHH_2"/>
    <property type="match status" value="1"/>
</dbReference>
<keyword evidence="15" id="KW-1185">Reference proteome</keyword>
<dbReference type="HAMAP" id="MF_01588">
    <property type="entry name" value="DNA_ligase_A"/>
    <property type="match status" value="1"/>
</dbReference>
<dbReference type="InterPro" id="IPR001679">
    <property type="entry name" value="DNA_ligase"/>
</dbReference>
<dbReference type="Gene3D" id="1.10.150.20">
    <property type="entry name" value="5' to 3' exonuclease, C-terminal subdomain"/>
    <property type="match status" value="2"/>
</dbReference>
<evidence type="ECO:0000256" key="4">
    <source>
        <dbReference type="ARBA" id="ARBA00022723"/>
    </source>
</evidence>
<feature type="binding site" evidence="12">
    <location>
        <begin position="79"/>
        <end position="80"/>
    </location>
    <ligand>
        <name>NAD(+)</name>
        <dbReference type="ChEBI" id="CHEBI:57540"/>
    </ligand>
</feature>
<feature type="binding site" evidence="12">
    <location>
        <position position="158"/>
    </location>
    <ligand>
        <name>NAD(+)</name>
        <dbReference type="ChEBI" id="CHEBI:57540"/>
    </ligand>
</feature>
<evidence type="ECO:0000256" key="2">
    <source>
        <dbReference type="ARBA" id="ARBA00022598"/>
    </source>
</evidence>
<dbReference type="SUPFAM" id="SSF52113">
    <property type="entry name" value="BRCT domain"/>
    <property type="match status" value="1"/>
</dbReference>
<dbReference type="InterPro" id="IPR004150">
    <property type="entry name" value="NAD_DNA_ligase_OB"/>
</dbReference>
<gene>
    <name evidence="12" type="primary">ligA</name>
    <name evidence="14" type="ordered locus">Clole_2985</name>
</gene>
<dbReference type="Gene3D" id="2.40.50.140">
    <property type="entry name" value="Nucleic acid-binding proteins"/>
    <property type="match status" value="1"/>
</dbReference>
<dbReference type="Gene3D" id="1.10.287.610">
    <property type="entry name" value="Helix hairpin bin"/>
    <property type="match status" value="1"/>
</dbReference>
<feature type="binding site" evidence="12">
    <location>
        <position position="386"/>
    </location>
    <ligand>
        <name>Zn(2+)</name>
        <dbReference type="ChEBI" id="CHEBI:29105"/>
    </ligand>
</feature>
<keyword evidence="6 12" id="KW-0862">Zinc</keyword>
<dbReference type="Gene3D" id="3.30.470.30">
    <property type="entry name" value="DNA ligase/mRNA capping enzyme"/>
    <property type="match status" value="1"/>
</dbReference>
<protein>
    <recommendedName>
        <fullName evidence="12">DNA ligase</fullName>
        <ecNumber evidence="12">6.5.1.2</ecNumber>
    </recommendedName>
    <alternativeName>
        <fullName evidence="12">Polydeoxyribonucleotide synthase [NAD(+)]</fullName>
    </alternativeName>
</protein>
<dbReference type="KEGG" id="cle:Clole_2985"/>
<dbReference type="CDD" id="cd17748">
    <property type="entry name" value="BRCT_DNA_ligase_like"/>
    <property type="match status" value="1"/>
</dbReference>
<dbReference type="SMART" id="SM00532">
    <property type="entry name" value="LIGANc"/>
    <property type="match status" value="1"/>
</dbReference>
<keyword evidence="3 12" id="KW-0235">DNA replication</keyword>
<keyword evidence="5 12" id="KW-0227">DNA damage</keyword>
<evidence type="ECO:0000313" key="15">
    <source>
        <dbReference type="Proteomes" id="UP000008467"/>
    </source>
</evidence>
<dbReference type="GO" id="GO:0006281">
    <property type="term" value="P:DNA repair"/>
    <property type="evidence" value="ECO:0007669"/>
    <property type="project" value="UniProtKB-KW"/>
</dbReference>
<evidence type="ECO:0000256" key="9">
    <source>
        <dbReference type="ARBA" id="ARBA00023204"/>
    </source>
</evidence>
<feature type="binding site" evidence="12">
    <location>
        <position position="124"/>
    </location>
    <ligand>
        <name>NAD(+)</name>
        <dbReference type="ChEBI" id="CHEBI:57540"/>
    </ligand>
</feature>
<dbReference type="InterPro" id="IPR013839">
    <property type="entry name" value="DNAligase_adenylation"/>
</dbReference>
<dbReference type="Proteomes" id="UP000008467">
    <property type="component" value="Chromosome"/>
</dbReference>
<dbReference type="GO" id="GO:0046872">
    <property type="term" value="F:metal ion binding"/>
    <property type="evidence" value="ECO:0007669"/>
    <property type="project" value="UniProtKB-KW"/>
</dbReference>
<reference evidence="14 15" key="1">
    <citation type="journal article" date="2011" name="J. Bacteriol.">
        <title>Complete genome sequence of the cellulose-degrading bacterium Cellulosilyticum lentocellum.</title>
        <authorList>
            <consortium name="US DOE Joint Genome Institute"/>
            <person name="Miller D.A."/>
            <person name="Suen G."/>
            <person name="Bruce D."/>
            <person name="Copeland A."/>
            <person name="Cheng J.F."/>
            <person name="Detter C."/>
            <person name="Goodwin L.A."/>
            <person name="Han C.S."/>
            <person name="Hauser L.J."/>
            <person name="Land M.L."/>
            <person name="Lapidus A."/>
            <person name="Lucas S."/>
            <person name="Meincke L."/>
            <person name="Pitluck S."/>
            <person name="Tapia R."/>
            <person name="Teshima H."/>
            <person name="Woyke T."/>
            <person name="Fox B.G."/>
            <person name="Angert E.R."/>
            <person name="Currie C.R."/>
        </authorList>
    </citation>
    <scope>NUCLEOTIDE SEQUENCE [LARGE SCALE GENOMIC DNA]</scope>
    <source>
        <strain evidence="15">ATCC 49066 / DSM 5427 / NCIMB 11756 / RHM5</strain>
    </source>
</reference>
<evidence type="ECO:0000259" key="13">
    <source>
        <dbReference type="PROSITE" id="PS50172"/>
    </source>
</evidence>
<evidence type="ECO:0000313" key="14">
    <source>
        <dbReference type="EMBL" id="ADZ84682.1"/>
    </source>
</evidence>
<dbReference type="PROSITE" id="PS50172">
    <property type="entry name" value="BRCT"/>
    <property type="match status" value="1"/>
</dbReference>
<feature type="binding site" evidence="12">
    <location>
        <position position="408"/>
    </location>
    <ligand>
        <name>Zn(2+)</name>
        <dbReference type="ChEBI" id="CHEBI:29105"/>
    </ligand>
</feature>
<dbReference type="InterPro" id="IPR013840">
    <property type="entry name" value="DNAligase_N"/>
</dbReference>
<dbReference type="eggNOG" id="COG0272">
    <property type="taxonomic scope" value="Bacteria"/>
</dbReference>
<dbReference type="EC" id="6.5.1.2" evidence="12"/>
<keyword evidence="8 12" id="KW-0520">NAD</keyword>
<feature type="active site" description="N6-AMP-lysine intermediate" evidence="12">
    <location>
        <position position="103"/>
    </location>
</feature>
<dbReference type="InterPro" id="IPR010994">
    <property type="entry name" value="RuvA_2-like"/>
</dbReference>
<organism evidence="14 15">
    <name type="scientific">Cellulosilyticum lentocellum (strain ATCC 49066 / DSM 5427 / NCIMB 11756 / RHM5)</name>
    <name type="common">Clostridium lentocellum</name>
    <dbReference type="NCBI Taxonomy" id="642492"/>
    <lineage>
        <taxon>Bacteria</taxon>
        <taxon>Bacillati</taxon>
        <taxon>Bacillota</taxon>
        <taxon>Clostridia</taxon>
        <taxon>Lachnospirales</taxon>
        <taxon>Cellulosilyticaceae</taxon>
        <taxon>Cellulosilyticum</taxon>
    </lineage>
</organism>
<feature type="binding site" evidence="12">
    <location>
        <position position="294"/>
    </location>
    <ligand>
        <name>NAD(+)</name>
        <dbReference type="ChEBI" id="CHEBI:57540"/>
    </ligand>
</feature>
<dbReference type="Gene3D" id="3.40.50.10190">
    <property type="entry name" value="BRCT domain"/>
    <property type="match status" value="1"/>
</dbReference>
<dbReference type="InterPro" id="IPR036420">
    <property type="entry name" value="BRCT_dom_sf"/>
</dbReference>
<comment type="caution">
    <text evidence="12">Lacks conserved residue(s) required for the propagation of feature annotation.</text>
</comment>
<dbReference type="HOGENOM" id="CLU_007764_2_0_9"/>
<dbReference type="NCBIfam" id="TIGR00575">
    <property type="entry name" value="dnlj"/>
    <property type="match status" value="1"/>
</dbReference>
<dbReference type="InterPro" id="IPR001357">
    <property type="entry name" value="BRCT_dom"/>
</dbReference>
<dbReference type="STRING" id="642492.Clole_2985"/>
<comment type="similarity">
    <text evidence="12">Belongs to the NAD-dependent DNA ligase family. LigA subfamily.</text>
</comment>
<evidence type="ECO:0000256" key="3">
    <source>
        <dbReference type="ARBA" id="ARBA00022705"/>
    </source>
</evidence>
<dbReference type="SMART" id="SM00278">
    <property type="entry name" value="HhH1"/>
    <property type="match status" value="3"/>
</dbReference>
<dbReference type="SUPFAM" id="SSF47781">
    <property type="entry name" value="RuvA domain 2-like"/>
    <property type="match status" value="1"/>
</dbReference>
<dbReference type="GO" id="GO:0003911">
    <property type="term" value="F:DNA ligase (NAD+) activity"/>
    <property type="evidence" value="ECO:0007669"/>
    <property type="project" value="UniProtKB-UniRule"/>
</dbReference>
<proteinExistence type="inferred from homology"/>
<sequence length="649" mass="72956">MKAVERMKELVDVLGKAAYAYEQEDREVMSNYEYDKFYDELKRLEEETGIILAGSVTQKVGYEIASSLPKITHPKRMLSLDKTKEVSKLKAFLGNQEGLLSWKLDGLTIVCIYEEGQLVSAVTRGNGSVGEEITNNAKTFKELPLAIDYKERVVLRGEAIITYSDFERINEGLGEKEEKYKNPRNLCSGSVRQLNPQITAGRNVRLYAFTLVEGGPDVATKAEQLEWLKARGFKVVEYKHVTANNIEETVAYFAEAIKSQPFASDGLVLTYNDREYSASLGETAKFPKDAIAFKWQDEIVETKLLEMEWNTSRTGLINPVAIFEPVEIEGTTVERASVHNLSILEELKLGIGDTIKVYKANMIIPQIAENLTQSANVEIPEVCPVCGAHTMIMKEKEAKTLICPNSNCKAQRLRALAHFTTRDAMNIEGLSEATIEKLLEKGYLKDFTSLYHLDRYEAEVIEMEGLGKKSFDKLIKSINKSRDVALANFVYALGIAQVGLGTAKLICKHFNNELDEMMKARYEQLITIDGVGPVIAKEFEEYFNLEENKAMLETLVKEIHFKLENVTISQESPILNKTFVITGDVNYFKNRKELQAKIETLGGKVTGSVSKNTDYLINNDSESNSSKNKKAKELGIPILTEAQFLEIIE</sequence>
<evidence type="ECO:0000256" key="5">
    <source>
        <dbReference type="ARBA" id="ARBA00022763"/>
    </source>
</evidence>
<evidence type="ECO:0000256" key="7">
    <source>
        <dbReference type="ARBA" id="ARBA00022842"/>
    </source>
</evidence>
<dbReference type="InterPro" id="IPR003583">
    <property type="entry name" value="Hlx-hairpin-Hlx_DNA-bd_motif"/>
</dbReference>
<keyword evidence="4 12" id="KW-0479">Metal-binding</keyword>
<dbReference type="GO" id="GO:0003677">
    <property type="term" value="F:DNA binding"/>
    <property type="evidence" value="ECO:0007669"/>
    <property type="project" value="InterPro"/>
</dbReference>
<evidence type="ECO:0000256" key="6">
    <source>
        <dbReference type="ARBA" id="ARBA00022833"/>
    </source>
</evidence>
<dbReference type="SMART" id="SM00292">
    <property type="entry name" value="BRCT"/>
    <property type="match status" value="1"/>
</dbReference>
<dbReference type="SUPFAM" id="SSF50249">
    <property type="entry name" value="Nucleic acid-binding proteins"/>
    <property type="match status" value="1"/>
</dbReference>
<feature type="binding site" evidence="12">
    <location>
        <position position="403"/>
    </location>
    <ligand>
        <name>Zn(2+)</name>
        <dbReference type="ChEBI" id="CHEBI:29105"/>
    </ligand>
</feature>
<dbReference type="GO" id="GO:0006260">
    <property type="term" value="P:DNA replication"/>
    <property type="evidence" value="ECO:0007669"/>
    <property type="project" value="UniProtKB-KW"/>
</dbReference>
<evidence type="ECO:0000256" key="1">
    <source>
        <dbReference type="ARBA" id="ARBA00004067"/>
    </source>
</evidence>
<evidence type="ECO:0000256" key="10">
    <source>
        <dbReference type="ARBA" id="ARBA00023211"/>
    </source>
</evidence>
<dbReference type="EMBL" id="CP002582">
    <property type="protein sequence ID" value="ADZ84682.1"/>
    <property type="molecule type" value="Genomic_DNA"/>
</dbReference>
<dbReference type="InterPro" id="IPR012340">
    <property type="entry name" value="NA-bd_OB-fold"/>
</dbReference>
<comment type="function">
    <text evidence="1 12">DNA ligase that catalyzes the formation of phosphodiester linkages between 5'-phosphoryl and 3'-hydroxyl groups in double-stranded DNA using NAD as a coenzyme and as the energy source for the reaction. It is essential for DNA replication and repair of damaged DNA.</text>
</comment>